<dbReference type="Gene3D" id="3.40.50.1580">
    <property type="entry name" value="Nucleoside phosphorylase domain"/>
    <property type="match status" value="1"/>
</dbReference>
<sequence>MKEESLADMAERVLILLDCCKKIRDRKARNLAEDQLSQFNSWALHVGVFATQHASLDYRLRTAPGSRALVELNLETVCKHLWGTLKASSKVSNKEFDALLNAPRSKVLADAKKKLLKSKSNRSLRIKQLKLVDTVINTLYQNSLGMERAINGNTLVKIPKLLDFGKGYAIIRERRGDNADSGSLVDDIRFDIGTEFEGFLRKALTHKWLRLCSSNEEDVDDERKSYQQMLLERCVTTISARRRQLAYFQAHYGHEEAFASQLKVASFKPQFSHLVPCSPLSTFADDRFGFRFGGPLDVPPPPKLAGNEEDKACPYCCLVLPAETFSTQKRTGLWERHLLDDLQPYICLFANCDQAGRTYSSFAEWREHLYQPHYRSWECSLHTKDGRSDAAGDEVFTFDTLQKLEMHLRISHPDLDPSSACDPLQHRRQFAVWHQRCFVCDQVIPEFETLLKHIANHLESMSLLALPWRDDITVEEAIASDKATCLVATDVDGSDAIDTQLDDVDFCSWEQAEEVMMDPVRQLDKHEFSSLLLAANETPPDRLQILEAWAQESCLNAPGWRRARRNWSLALIVVKTITQLRKNAVWSQARRRKPRIRDRIPWYRNYTVGWICALPSEYEASKAMLDHEYKLPFPNSNYDPNEDPNTSYNRDSYVYGRIGHHDVAIACMSSDYYESSSVSDVLNDMREFLPFLRFFFLVGITGGLSSTSKDIRLRDVTGSDPAIDSGAVIQYDSGGMARGGVFVQTRFLNSCMLPEDLRTAMRTLKADYQIGRKPSEHLEAILKKSQRSHTPHSRRNSKNGALFSVYEDLLGDEGDCVQCPRDLVELRRTRSSESIRHCGVAASGNDVVKPGAGLSSEPGIKCSEVEATGLTDGFHCLGIRGISGYADSYTNDIWQPCAAAIAAEYAKELLHIFPPVPSAISPDVWYRLTQYLSYTKSMHIEDLTSADGDMRITLELNDTDHLSQYWTFQPRYAEGSWTISTMALPDSVLGVHPGDETRLRLEPAAFDMGQQWHIIQRGGGAVSIWNSSLGSQGYLCTRGYPAALTLSEKNEKDASQLWRLHPVGIAGRQCSQPDDMVID</sequence>
<protein>
    <recommendedName>
        <fullName evidence="3">C2H2-type domain-containing protein</fullName>
    </recommendedName>
</protein>
<dbReference type="OrthoDB" id="20872at2759"/>
<organism evidence="1 2">
    <name type="scientific">Trichoderma harzianum</name>
    <name type="common">Hypocrea lixii</name>
    <dbReference type="NCBI Taxonomy" id="5544"/>
    <lineage>
        <taxon>Eukaryota</taxon>
        <taxon>Fungi</taxon>
        <taxon>Dikarya</taxon>
        <taxon>Ascomycota</taxon>
        <taxon>Pezizomycotina</taxon>
        <taxon>Sordariomycetes</taxon>
        <taxon>Hypocreomycetidae</taxon>
        <taxon>Hypocreales</taxon>
        <taxon>Hypocreaceae</taxon>
        <taxon>Trichoderma</taxon>
    </lineage>
</organism>
<reference evidence="1 2" key="1">
    <citation type="submission" date="2017-02" db="EMBL/GenBank/DDBJ databases">
        <title>Genomes of Trichoderma spp. with biocontrol activity.</title>
        <authorList>
            <person name="Gardiner D."/>
            <person name="Kazan K."/>
            <person name="Vos C."/>
            <person name="Harvey P."/>
        </authorList>
    </citation>
    <scope>NUCLEOTIDE SEQUENCE [LARGE SCALE GENOMIC DNA]</scope>
    <source>
        <strain evidence="1 2">Tr1</strain>
    </source>
</reference>
<proteinExistence type="predicted"/>
<dbReference type="CDD" id="cd00161">
    <property type="entry name" value="beta-trefoil_Ricin-like"/>
    <property type="match status" value="1"/>
</dbReference>
<dbReference type="AlphaFoldDB" id="A0A2K0TZV0"/>
<evidence type="ECO:0000313" key="2">
    <source>
        <dbReference type="Proteomes" id="UP000236290"/>
    </source>
</evidence>
<dbReference type="InterPro" id="IPR053137">
    <property type="entry name" value="NLR-like"/>
</dbReference>
<name>A0A2K0TZV0_TRIHA</name>
<dbReference type="GO" id="GO:0003824">
    <property type="term" value="F:catalytic activity"/>
    <property type="evidence" value="ECO:0007669"/>
    <property type="project" value="InterPro"/>
</dbReference>
<dbReference type="SUPFAM" id="SSF50370">
    <property type="entry name" value="Ricin B-like lectins"/>
    <property type="match status" value="1"/>
</dbReference>
<accession>A0A2K0TZV0</accession>
<dbReference type="GO" id="GO:0009116">
    <property type="term" value="P:nucleoside metabolic process"/>
    <property type="evidence" value="ECO:0007669"/>
    <property type="project" value="InterPro"/>
</dbReference>
<evidence type="ECO:0008006" key="3">
    <source>
        <dbReference type="Google" id="ProtNLM"/>
    </source>
</evidence>
<dbReference type="Gene3D" id="2.80.10.50">
    <property type="match status" value="1"/>
</dbReference>
<dbReference type="PANTHER" id="PTHR46082">
    <property type="entry name" value="ATP/GTP-BINDING PROTEIN-RELATED"/>
    <property type="match status" value="1"/>
</dbReference>
<dbReference type="InterPro" id="IPR035992">
    <property type="entry name" value="Ricin_B-like_lectins"/>
</dbReference>
<dbReference type="EMBL" id="MTYI01000139">
    <property type="protein sequence ID" value="PNP51050.1"/>
    <property type="molecule type" value="Genomic_DNA"/>
</dbReference>
<dbReference type="SUPFAM" id="SSF53167">
    <property type="entry name" value="Purine and uridine phosphorylases"/>
    <property type="match status" value="1"/>
</dbReference>
<evidence type="ECO:0000313" key="1">
    <source>
        <dbReference type="EMBL" id="PNP51050.1"/>
    </source>
</evidence>
<dbReference type="PANTHER" id="PTHR46082:SF11">
    <property type="entry name" value="AAA+ ATPASE DOMAIN-CONTAINING PROTEIN-RELATED"/>
    <property type="match status" value="1"/>
</dbReference>
<dbReference type="Proteomes" id="UP000236290">
    <property type="component" value="Unassembled WGS sequence"/>
</dbReference>
<dbReference type="InterPro" id="IPR035994">
    <property type="entry name" value="Nucleoside_phosphorylase_sf"/>
</dbReference>
<gene>
    <name evidence="1" type="ORF">THARTR1_08278</name>
</gene>
<comment type="caution">
    <text evidence="1">The sequence shown here is derived from an EMBL/GenBank/DDBJ whole genome shotgun (WGS) entry which is preliminary data.</text>
</comment>